<comment type="caution">
    <text evidence="1">The sequence shown here is derived from an EMBL/GenBank/DDBJ whole genome shotgun (WGS) entry which is preliminary data.</text>
</comment>
<keyword evidence="2" id="KW-1185">Reference proteome</keyword>
<accession>A0ABP9CYA7</accession>
<sequence>MKRKLQYIHDQDGNISSVIVPYEEWLKIEELYQQLKEQSWEEVLDKANSEKALEERSLRMLDELVSKK</sequence>
<dbReference type="EMBL" id="BAABJX010000001">
    <property type="protein sequence ID" value="GAA4819970.1"/>
    <property type="molecule type" value="Genomic_DNA"/>
</dbReference>
<organism evidence="1 2">
    <name type="scientific">Algivirga pacifica</name>
    <dbReference type="NCBI Taxonomy" id="1162670"/>
    <lineage>
        <taxon>Bacteria</taxon>
        <taxon>Pseudomonadati</taxon>
        <taxon>Bacteroidota</taxon>
        <taxon>Cytophagia</taxon>
        <taxon>Cytophagales</taxon>
        <taxon>Flammeovirgaceae</taxon>
        <taxon>Algivirga</taxon>
    </lineage>
</organism>
<reference evidence="2" key="1">
    <citation type="journal article" date="2019" name="Int. J. Syst. Evol. Microbiol.">
        <title>The Global Catalogue of Microorganisms (GCM) 10K type strain sequencing project: providing services to taxonomists for standard genome sequencing and annotation.</title>
        <authorList>
            <consortium name="The Broad Institute Genomics Platform"/>
            <consortium name="The Broad Institute Genome Sequencing Center for Infectious Disease"/>
            <person name="Wu L."/>
            <person name="Ma J."/>
        </authorList>
    </citation>
    <scope>NUCLEOTIDE SEQUENCE [LARGE SCALE GENOMIC DNA]</scope>
    <source>
        <strain evidence="2">JCM 18326</strain>
    </source>
</reference>
<gene>
    <name evidence="1" type="ORF">GCM10023331_00450</name>
</gene>
<name>A0ABP9CYA7_9BACT</name>
<protein>
    <recommendedName>
        <fullName evidence="3">Prevent-host-death family protein</fullName>
    </recommendedName>
</protein>
<dbReference type="Proteomes" id="UP001500298">
    <property type="component" value="Unassembled WGS sequence"/>
</dbReference>
<proteinExistence type="predicted"/>
<dbReference type="RefSeq" id="WP_345368393.1">
    <property type="nucleotide sequence ID" value="NZ_BAABJX010000001.1"/>
</dbReference>
<evidence type="ECO:0000313" key="2">
    <source>
        <dbReference type="Proteomes" id="UP001500298"/>
    </source>
</evidence>
<evidence type="ECO:0008006" key="3">
    <source>
        <dbReference type="Google" id="ProtNLM"/>
    </source>
</evidence>
<evidence type="ECO:0000313" key="1">
    <source>
        <dbReference type="EMBL" id="GAA4819970.1"/>
    </source>
</evidence>